<dbReference type="PANTHER" id="PTHR35867">
    <property type="entry name" value="PROTEIN RSEC"/>
    <property type="match status" value="1"/>
</dbReference>
<dbReference type="PIRSF" id="PIRSF004923">
    <property type="entry name" value="RseC"/>
    <property type="match status" value="1"/>
</dbReference>
<dbReference type="Pfam" id="PF04246">
    <property type="entry name" value="RseC_MucC"/>
    <property type="match status" value="1"/>
</dbReference>
<accession>A0ABW2A2U7</accession>
<dbReference type="InterPro" id="IPR007359">
    <property type="entry name" value="SigmaE_reg_RseC_MucC"/>
</dbReference>
<comment type="caution">
    <text evidence="2">The sequence shown here is derived from an EMBL/GenBank/DDBJ whole genome shotgun (WGS) entry which is preliminary data.</text>
</comment>
<evidence type="ECO:0000313" key="3">
    <source>
        <dbReference type="Proteomes" id="UP001596422"/>
    </source>
</evidence>
<evidence type="ECO:0000313" key="2">
    <source>
        <dbReference type="EMBL" id="MFC6671679.1"/>
    </source>
</evidence>
<protein>
    <submittedName>
        <fullName evidence="2">SoxR reducing system RseC family protein</fullName>
    </submittedName>
</protein>
<dbReference type="Proteomes" id="UP001596422">
    <property type="component" value="Unassembled WGS sequence"/>
</dbReference>
<keyword evidence="1" id="KW-0472">Membrane</keyword>
<dbReference type="InterPro" id="IPR026268">
    <property type="entry name" value="RseC"/>
</dbReference>
<keyword evidence="1" id="KW-0812">Transmembrane</keyword>
<dbReference type="RefSeq" id="WP_379910177.1">
    <property type="nucleotide sequence ID" value="NZ_JBHSWE010000001.1"/>
</dbReference>
<dbReference type="PANTHER" id="PTHR35867:SF1">
    <property type="entry name" value="PROTEIN RSEC"/>
    <property type="match status" value="1"/>
</dbReference>
<evidence type="ECO:0000256" key="1">
    <source>
        <dbReference type="SAM" id="Phobius"/>
    </source>
</evidence>
<reference evidence="3" key="1">
    <citation type="journal article" date="2019" name="Int. J. Syst. Evol. Microbiol.">
        <title>The Global Catalogue of Microorganisms (GCM) 10K type strain sequencing project: providing services to taxonomists for standard genome sequencing and annotation.</title>
        <authorList>
            <consortium name="The Broad Institute Genomics Platform"/>
            <consortium name="The Broad Institute Genome Sequencing Center for Infectious Disease"/>
            <person name="Wu L."/>
            <person name="Ma J."/>
        </authorList>
    </citation>
    <scope>NUCLEOTIDE SEQUENCE [LARGE SCALE GENOMIC DNA]</scope>
    <source>
        <strain evidence="3">NBRC 111756</strain>
    </source>
</reference>
<keyword evidence="3" id="KW-1185">Reference proteome</keyword>
<proteinExistence type="predicted"/>
<gene>
    <name evidence="2" type="ORF">ACFQDL_17615</name>
</gene>
<feature type="transmembrane region" description="Helical" evidence="1">
    <location>
        <begin position="81"/>
        <end position="102"/>
    </location>
</feature>
<name>A0ABW2A2U7_9GAMM</name>
<keyword evidence="1" id="KW-1133">Transmembrane helix</keyword>
<feature type="transmembrane region" description="Helical" evidence="1">
    <location>
        <begin position="108"/>
        <end position="127"/>
    </location>
</feature>
<sequence>MLEENGQVVAVEPGVIWIESNRTSSCMSCSASKGCGQRALAEYASRRTEQLRVENPSELAVGVGDRVLIGIMEGSFLKASLLLYTLPLLLLFLGGYLGSLLSESEGPAIAGALAGLVGGLMLARMCGQRLGRSCRYQPILLKVLP</sequence>
<organism evidence="2 3">
    <name type="scientific">Marinobacterium aestuariivivens</name>
    <dbReference type="NCBI Taxonomy" id="1698799"/>
    <lineage>
        <taxon>Bacteria</taxon>
        <taxon>Pseudomonadati</taxon>
        <taxon>Pseudomonadota</taxon>
        <taxon>Gammaproteobacteria</taxon>
        <taxon>Oceanospirillales</taxon>
        <taxon>Oceanospirillaceae</taxon>
        <taxon>Marinobacterium</taxon>
    </lineage>
</organism>
<dbReference type="EMBL" id="JBHSWE010000001">
    <property type="protein sequence ID" value="MFC6671679.1"/>
    <property type="molecule type" value="Genomic_DNA"/>
</dbReference>